<evidence type="ECO:0000256" key="13">
    <source>
        <dbReference type="PIRSR" id="PIRSR605493-1"/>
    </source>
</evidence>
<keyword evidence="13" id="KW-0460">Magnesium</keyword>
<dbReference type="CDD" id="cd16841">
    <property type="entry name" value="RraA_family"/>
    <property type="match status" value="1"/>
</dbReference>
<evidence type="ECO:0000256" key="5">
    <source>
        <dbReference type="ARBA" id="ARBA00012213"/>
    </source>
</evidence>
<evidence type="ECO:0000256" key="10">
    <source>
        <dbReference type="ARBA" id="ARBA00030169"/>
    </source>
</evidence>
<dbReference type="EC" id="4.1.1.112" evidence="6"/>
<dbReference type="STRING" id="1618207.UM93_09725"/>
<dbReference type="GO" id="GO:0046872">
    <property type="term" value="F:metal ion binding"/>
    <property type="evidence" value="ECO:0007669"/>
    <property type="project" value="UniProtKB-KW"/>
</dbReference>
<dbReference type="RefSeq" id="WP_045075275.1">
    <property type="nucleotide sequence ID" value="NZ_CP011005.1"/>
</dbReference>
<keyword evidence="15" id="KW-1185">Reference proteome</keyword>
<evidence type="ECO:0000256" key="9">
    <source>
        <dbReference type="ARBA" id="ARBA00029596"/>
    </source>
</evidence>
<dbReference type="Gene3D" id="1.20.5.3070">
    <property type="match status" value="1"/>
</dbReference>
<evidence type="ECO:0000313" key="15">
    <source>
        <dbReference type="Proteomes" id="UP000061839"/>
    </source>
</evidence>
<feature type="binding site" evidence="13">
    <location>
        <begin position="92"/>
        <end position="95"/>
    </location>
    <ligand>
        <name>substrate</name>
    </ligand>
</feature>
<evidence type="ECO:0000256" key="8">
    <source>
        <dbReference type="ARBA" id="ARBA00025046"/>
    </source>
</evidence>
<dbReference type="HOGENOM" id="CLU_072626_3_0_11"/>
<dbReference type="GO" id="GO:0008948">
    <property type="term" value="F:oxaloacetate decarboxylase activity"/>
    <property type="evidence" value="ECO:0007669"/>
    <property type="project" value="UniProtKB-EC"/>
</dbReference>
<dbReference type="Gene3D" id="3.50.30.40">
    <property type="entry name" value="Ribonuclease E inhibitor RraA/RraA-like"/>
    <property type="match status" value="1"/>
</dbReference>
<evidence type="ECO:0000256" key="4">
    <source>
        <dbReference type="ARBA" id="ARBA00011233"/>
    </source>
</evidence>
<comment type="cofactor">
    <cofactor evidence="2">
        <name>a divalent metal cation</name>
        <dbReference type="ChEBI" id="CHEBI:60240"/>
    </cofactor>
</comment>
<protein>
    <recommendedName>
        <fullName evidence="7">Putative 4-hydroxy-4-methyl-2-oxoglutarate aldolase</fullName>
        <ecNumber evidence="6">4.1.1.112</ecNumber>
        <ecNumber evidence="5">4.1.3.17</ecNumber>
    </recommendedName>
    <alternativeName>
        <fullName evidence="11">Oxaloacetate decarboxylase</fullName>
    </alternativeName>
    <alternativeName>
        <fullName evidence="9">Regulator of ribonuclease activity homolog</fullName>
    </alternativeName>
    <alternativeName>
        <fullName evidence="10">RraA-like protein</fullName>
    </alternativeName>
</protein>
<gene>
    <name evidence="14" type="ORF">UM93_09725</name>
</gene>
<dbReference type="InterPro" id="IPR005493">
    <property type="entry name" value="RraA/RraA-like"/>
</dbReference>
<evidence type="ECO:0000313" key="14">
    <source>
        <dbReference type="EMBL" id="AJT41722.1"/>
    </source>
</evidence>
<comment type="similarity">
    <text evidence="3">Belongs to the class II aldolase/RraA-like family.</text>
</comment>
<feature type="binding site" evidence="13">
    <location>
        <position position="115"/>
    </location>
    <ligand>
        <name>Mg(2+)</name>
        <dbReference type="ChEBI" id="CHEBI:18420"/>
    </ligand>
</feature>
<dbReference type="Pfam" id="PF03737">
    <property type="entry name" value="RraA-like"/>
    <property type="match status" value="1"/>
</dbReference>
<proteinExistence type="inferred from homology"/>
<dbReference type="EC" id="4.1.3.17" evidence="5"/>
<keyword evidence="13" id="KW-0479">Metal-binding</keyword>
<dbReference type="Proteomes" id="UP000061839">
    <property type="component" value="Chromosome"/>
</dbReference>
<evidence type="ECO:0000256" key="1">
    <source>
        <dbReference type="ARBA" id="ARBA00001342"/>
    </source>
</evidence>
<dbReference type="PANTHER" id="PTHR33254:SF4">
    <property type="entry name" value="4-HYDROXY-4-METHYL-2-OXOGLUTARATE ALDOLASE 3-RELATED"/>
    <property type="match status" value="1"/>
</dbReference>
<name>A0A0D4BZ57_9MICC</name>
<dbReference type="PANTHER" id="PTHR33254">
    <property type="entry name" value="4-HYDROXY-4-METHYL-2-OXOGLUTARATE ALDOLASE 3-RELATED"/>
    <property type="match status" value="1"/>
</dbReference>
<dbReference type="SUPFAM" id="SSF89562">
    <property type="entry name" value="RraA-like"/>
    <property type="match status" value="1"/>
</dbReference>
<comment type="function">
    <text evidence="8">Catalyzes the aldol cleavage of 4-hydroxy-4-methyl-2-oxoglutarate (HMG) into 2 molecules of pyruvate. Also contains a secondary oxaloacetate (OAA) decarboxylase activity due to the common pyruvate enolate transition state formed following C-C bond cleavage in the retro-aldol and decarboxylation reactions.</text>
</comment>
<comment type="subunit">
    <text evidence="4">Homotrimer.</text>
</comment>
<dbReference type="InterPro" id="IPR036704">
    <property type="entry name" value="RraA/RraA-like_sf"/>
</dbReference>
<comment type="cofactor">
    <cofactor evidence="13">
        <name>Mg(2+)</name>
        <dbReference type="ChEBI" id="CHEBI:18420"/>
    </cofactor>
</comment>
<evidence type="ECO:0000256" key="2">
    <source>
        <dbReference type="ARBA" id="ARBA00001968"/>
    </source>
</evidence>
<evidence type="ECO:0000256" key="6">
    <source>
        <dbReference type="ARBA" id="ARBA00012947"/>
    </source>
</evidence>
<organism evidence="14 15">
    <name type="scientific">Psychromicrobium lacuslunae</name>
    <dbReference type="NCBI Taxonomy" id="1618207"/>
    <lineage>
        <taxon>Bacteria</taxon>
        <taxon>Bacillati</taxon>
        <taxon>Actinomycetota</taxon>
        <taxon>Actinomycetes</taxon>
        <taxon>Micrococcales</taxon>
        <taxon>Micrococcaceae</taxon>
        <taxon>Psychromicrobium</taxon>
    </lineage>
</organism>
<evidence type="ECO:0000256" key="3">
    <source>
        <dbReference type="ARBA" id="ARBA00008621"/>
    </source>
</evidence>
<comment type="catalytic activity">
    <reaction evidence="12">
        <text>oxaloacetate + H(+) = pyruvate + CO2</text>
        <dbReference type="Rhea" id="RHEA:15641"/>
        <dbReference type="ChEBI" id="CHEBI:15361"/>
        <dbReference type="ChEBI" id="CHEBI:15378"/>
        <dbReference type="ChEBI" id="CHEBI:16452"/>
        <dbReference type="ChEBI" id="CHEBI:16526"/>
        <dbReference type="EC" id="4.1.1.112"/>
    </reaction>
</comment>
<dbReference type="EMBL" id="CP011005">
    <property type="protein sequence ID" value="AJT41722.1"/>
    <property type="molecule type" value="Genomic_DNA"/>
</dbReference>
<evidence type="ECO:0000256" key="7">
    <source>
        <dbReference type="ARBA" id="ARBA00016549"/>
    </source>
</evidence>
<dbReference type="OrthoDB" id="9805307at2"/>
<reference evidence="14 15" key="1">
    <citation type="journal article" date="2015" name="Genome Announc.">
        <title>Complete Genome Sequencing of Protease-Producing Novel Arthrobacter sp. Strain IHBB 11108 Using PacBio Single-Molecule Real-Time Sequencing Technology.</title>
        <authorList>
            <person name="Kiran S."/>
            <person name="Swarnkar M.K."/>
            <person name="Pal M."/>
            <person name="Thakur R."/>
            <person name="Tewari R."/>
            <person name="Singh A.K."/>
            <person name="Gulati A."/>
        </authorList>
    </citation>
    <scope>NUCLEOTIDE SEQUENCE [LARGE SCALE GENOMIC DNA]</scope>
    <source>
        <strain evidence="14 15">IHBB 11108</strain>
    </source>
</reference>
<dbReference type="KEGG" id="ari:UM93_09725"/>
<comment type="catalytic activity">
    <reaction evidence="1">
        <text>4-hydroxy-4-methyl-2-oxoglutarate = 2 pyruvate</text>
        <dbReference type="Rhea" id="RHEA:22748"/>
        <dbReference type="ChEBI" id="CHEBI:15361"/>
        <dbReference type="ChEBI" id="CHEBI:58276"/>
        <dbReference type="EC" id="4.1.3.17"/>
    </reaction>
</comment>
<accession>A0A0D4BZ57</accession>
<sequence length="222" mass="23171">MTPSNLPERLAALDTAEVSDALDSLGVPGKIPQVVSRVPGSRFCGPAFTVRYQAIADPVGGFRNAANYIDEVPEGAVIVSDNAGSLECTTWGSLLTITAGLRKVAGSIVFGSVRDLAETRELGFPLFSAGVSMVSGKNRVELAAVGERLDLAGLPVAPGDYVLADDNGALVVPAELLAEVVERAERVRLTEERIAEAVRAGMSLAQARSSFGYAQPWAAESA</sequence>
<dbReference type="AlphaFoldDB" id="A0A0D4BZ57"/>
<evidence type="ECO:0000256" key="12">
    <source>
        <dbReference type="ARBA" id="ARBA00047973"/>
    </source>
</evidence>
<dbReference type="GO" id="GO:0047443">
    <property type="term" value="F:4-hydroxy-4-methyl-2-oxoglutarate aldolase activity"/>
    <property type="evidence" value="ECO:0007669"/>
    <property type="project" value="UniProtKB-EC"/>
</dbReference>
<feature type="binding site" evidence="13">
    <location>
        <position position="114"/>
    </location>
    <ligand>
        <name>substrate</name>
    </ligand>
</feature>
<evidence type="ECO:0000256" key="11">
    <source>
        <dbReference type="ARBA" id="ARBA00032305"/>
    </source>
</evidence>
<dbReference type="PATRIC" id="fig|1618207.4.peg.1969"/>